<evidence type="ECO:0000313" key="2">
    <source>
        <dbReference type="EMBL" id="TXF99469.1"/>
    </source>
</evidence>
<dbReference type="GO" id="GO:0004674">
    <property type="term" value="F:protein serine/threonine kinase activity"/>
    <property type="evidence" value="ECO:0007669"/>
    <property type="project" value="UniProtKB-KW"/>
</dbReference>
<dbReference type="SUPFAM" id="SSF56112">
    <property type="entry name" value="Protein kinase-like (PK-like)"/>
    <property type="match status" value="1"/>
</dbReference>
<dbReference type="Gene3D" id="3.30.200.20">
    <property type="entry name" value="Phosphorylase Kinase, domain 1"/>
    <property type="match status" value="1"/>
</dbReference>
<dbReference type="Gene3D" id="1.10.510.10">
    <property type="entry name" value="Transferase(Phosphotransferase) domain 1"/>
    <property type="match status" value="1"/>
</dbReference>
<dbReference type="AlphaFoldDB" id="A0A5C7FU84"/>
<feature type="domain" description="Protein kinase" evidence="1">
    <location>
        <begin position="13"/>
        <end position="275"/>
    </location>
</feature>
<evidence type="ECO:0000313" key="3">
    <source>
        <dbReference type="Proteomes" id="UP000321413"/>
    </source>
</evidence>
<dbReference type="GO" id="GO:0005524">
    <property type="term" value="F:ATP binding"/>
    <property type="evidence" value="ECO:0007669"/>
    <property type="project" value="InterPro"/>
</dbReference>
<dbReference type="PROSITE" id="PS00108">
    <property type="entry name" value="PROTEIN_KINASE_ST"/>
    <property type="match status" value="1"/>
</dbReference>
<protein>
    <submittedName>
        <fullName evidence="2">Serine/threonine protein kinase</fullName>
    </submittedName>
</protein>
<dbReference type="InterPro" id="IPR008271">
    <property type="entry name" value="Ser/Thr_kinase_AS"/>
</dbReference>
<dbReference type="PANTHER" id="PTHR24361">
    <property type="entry name" value="MITOGEN-ACTIVATED KINASE KINASE KINASE"/>
    <property type="match status" value="1"/>
</dbReference>
<keyword evidence="2" id="KW-0808">Transferase</keyword>
<dbReference type="EMBL" id="VPFD01000013">
    <property type="protein sequence ID" value="TXF99469.1"/>
    <property type="molecule type" value="Genomic_DNA"/>
</dbReference>
<dbReference type="InterPro" id="IPR000719">
    <property type="entry name" value="Prot_kinase_dom"/>
</dbReference>
<sequence length="349" mass="39374">MLKPHNRAELAFETIREIGAEGKNSTVFLAKDHQLNAELVIKRIAKSTMPNQALYFQEASILYQSEHANVVPVHYACEDKDSIYIAMPYFEKGSLKALLNTRFLTVREIVRLSVQFLSGLHNIHTKGLIHFDIKPDNILLSKRGEALVSDFGLAQRMTPEGVARQDISYQKITPPERLARKADFTVAHDIYQVGATLYRMCVGEKAFHEQWDAFFPGGVPRGDLFVAAVTNGTFPDRKRFPEQIPQRLRAIVVKCLAPAEEDRYGSVLEITNALSEIDGPELDWRYDIQPDGTRTWLKVSDGLECILTVDPKGDSIAKKQNKNGVYNNLRAHCVKDATSKSIRDFIKSN</sequence>
<dbReference type="RefSeq" id="WP_147935241.1">
    <property type="nucleotide sequence ID" value="NZ_VPFD01000013.1"/>
</dbReference>
<dbReference type="Proteomes" id="UP000321413">
    <property type="component" value="Unassembled WGS sequence"/>
</dbReference>
<dbReference type="GO" id="GO:0005737">
    <property type="term" value="C:cytoplasm"/>
    <property type="evidence" value="ECO:0007669"/>
    <property type="project" value="TreeGrafter"/>
</dbReference>
<dbReference type="CDD" id="cd14014">
    <property type="entry name" value="STKc_PknB_like"/>
    <property type="match status" value="1"/>
</dbReference>
<keyword evidence="2" id="KW-0418">Kinase</keyword>
<organism evidence="2 3">
    <name type="scientific">Massilia arenae</name>
    <dbReference type="NCBI Taxonomy" id="2603288"/>
    <lineage>
        <taxon>Bacteria</taxon>
        <taxon>Pseudomonadati</taxon>
        <taxon>Pseudomonadota</taxon>
        <taxon>Betaproteobacteria</taxon>
        <taxon>Burkholderiales</taxon>
        <taxon>Oxalobacteraceae</taxon>
        <taxon>Telluria group</taxon>
        <taxon>Massilia</taxon>
    </lineage>
</organism>
<comment type="caution">
    <text evidence="2">The sequence shown here is derived from an EMBL/GenBank/DDBJ whole genome shotgun (WGS) entry which is preliminary data.</text>
</comment>
<dbReference type="SMART" id="SM00220">
    <property type="entry name" value="S_TKc"/>
    <property type="match status" value="1"/>
</dbReference>
<name>A0A5C7FU84_9BURK</name>
<dbReference type="Pfam" id="PF00069">
    <property type="entry name" value="Pkinase"/>
    <property type="match status" value="1"/>
</dbReference>
<evidence type="ECO:0000259" key="1">
    <source>
        <dbReference type="PROSITE" id="PS50011"/>
    </source>
</evidence>
<gene>
    <name evidence="2" type="ORF">FVD38_13280</name>
</gene>
<keyword evidence="3" id="KW-1185">Reference proteome</keyword>
<proteinExistence type="predicted"/>
<dbReference type="PROSITE" id="PS50011">
    <property type="entry name" value="PROTEIN_KINASE_DOM"/>
    <property type="match status" value="1"/>
</dbReference>
<reference evidence="2 3" key="1">
    <citation type="submission" date="2019-08" db="EMBL/GenBank/DDBJ databases">
        <title>Massilia golmudensis sp. nov., isolated from sand in the Qinghai-Tibetan Plateau.</title>
        <authorList>
            <person name="Zhang B."/>
        </authorList>
    </citation>
    <scope>NUCLEOTIDE SEQUENCE [LARGE SCALE GENOMIC DNA]</scope>
    <source>
        <strain evidence="2 3">GEM5</strain>
    </source>
</reference>
<dbReference type="InterPro" id="IPR053235">
    <property type="entry name" value="Ser_Thr_kinase"/>
</dbReference>
<keyword evidence="2" id="KW-0723">Serine/threonine-protein kinase</keyword>
<dbReference type="InterPro" id="IPR011009">
    <property type="entry name" value="Kinase-like_dom_sf"/>
</dbReference>
<accession>A0A5C7FU84</accession>